<evidence type="ECO:0000313" key="1">
    <source>
        <dbReference type="EMBL" id="MFD2892614.1"/>
    </source>
</evidence>
<dbReference type="RefSeq" id="WP_379812311.1">
    <property type="nucleotide sequence ID" value="NZ_JBHUPC010000017.1"/>
</dbReference>
<accession>A0ABW5YQA7</accession>
<name>A0ABW5YQA7_9FLAO</name>
<protein>
    <recommendedName>
        <fullName evidence="3">Porin</fullName>
    </recommendedName>
</protein>
<evidence type="ECO:0008006" key="3">
    <source>
        <dbReference type="Google" id="ProtNLM"/>
    </source>
</evidence>
<gene>
    <name evidence="1" type="ORF">ACFS5J_11395</name>
</gene>
<dbReference type="EMBL" id="JBHUPC010000017">
    <property type="protein sequence ID" value="MFD2892614.1"/>
    <property type="molecule type" value="Genomic_DNA"/>
</dbReference>
<comment type="caution">
    <text evidence="1">The sequence shown here is derived from an EMBL/GenBank/DDBJ whole genome shotgun (WGS) entry which is preliminary data.</text>
</comment>
<organism evidence="1 2">
    <name type="scientific">Flavobacterium chuncheonense</name>
    <dbReference type="NCBI Taxonomy" id="2026653"/>
    <lineage>
        <taxon>Bacteria</taxon>
        <taxon>Pseudomonadati</taxon>
        <taxon>Bacteroidota</taxon>
        <taxon>Flavobacteriia</taxon>
        <taxon>Flavobacteriales</taxon>
        <taxon>Flavobacteriaceae</taxon>
        <taxon>Flavobacterium</taxon>
    </lineage>
</organism>
<keyword evidence="2" id="KW-1185">Reference proteome</keyword>
<reference evidence="2" key="1">
    <citation type="journal article" date="2019" name="Int. J. Syst. Evol. Microbiol.">
        <title>The Global Catalogue of Microorganisms (GCM) 10K type strain sequencing project: providing services to taxonomists for standard genome sequencing and annotation.</title>
        <authorList>
            <consortium name="The Broad Institute Genomics Platform"/>
            <consortium name="The Broad Institute Genome Sequencing Center for Infectious Disease"/>
            <person name="Wu L."/>
            <person name="Ma J."/>
        </authorList>
    </citation>
    <scope>NUCLEOTIDE SEQUENCE [LARGE SCALE GENOMIC DNA]</scope>
    <source>
        <strain evidence="2">KCTC 22671</strain>
    </source>
</reference>
<evidence type="ECO:0000313" key="2">
    <source>
        <dbReference type="Proteomes" id="UP001597534"/>
    </source>
</evidence>
<proteinExistence type="predicted"/>
<dbReference type="SUPFAM" id="SSF56935">
    <property type="entry name" value="Porins"/>
    <property type="match status" value="1"/>
</dbReference>
<sequence length="450" mass="50832">MRSIIKNVLLGVTLLTGFSFHAQSKRDLDNYRKPDQRGVNVFEDPKDTISSFDELKVRVGGSFALQYQALDHENFGSVNQSDVLNQNGKYLSLVDLGSNFNLATANLDLDVALAEGVRMHLRTYLSSRHHPEPYVKGGYFQIDKLDFISKGLLSDFMKHATIRIGHMENNYGDAHFRRSDNAQAIYNPFVGNLIMDAFTTEVGAEFYYRTELGFLGMVGFSNGKLNQSTVKNDSDGASFLAKLGYDKQVSDDLRVRLTGSVYNTGSVTNSYLYSADRAGGRYYNVMDYNYNVYDADNDKNTVSSTDNFRSGRYNPNFGNKVTAFMINPFIKYKGLEFFGTIEMANGRRHSETDRRNANQYAGELIYRFGQNENFYVGGRYNLVSAEERTGEDVDIDRFNFSAGWFMTKNILLKAEYVNQTFDGFTATSELNRSLIDGKFNGAMVEAIISF</sequence>
<dbReference type="Proteomes" id="UP001597534">
    <property type="component" value="Unassembled WGS sequence"/>
</dbReference>